<dbReference type="Gene3D" id="1.25.70.10">
    <property type="entry name" value="Transcription termination factor 3, mitochondrial"/>
    <property type="match status" value="1"/>
</dbReference>
<dbReference type="AlphaFoldDB" id="A0A2P2K4K7"/>
<dbReference type="Pfam" id="PF02536">
    <property type="entry name" value="mTERF"/>
    <property type="match status" value="1"/>
</dbReference>
<keyword evidence="3" id="KW-0809">Transit peptide</keyword>
<sequence length="388" mass="44512">MVVSVFIIRGLIGKRNAVIGSNTHLGFHSIWTLFTVRHFASNEPNAMEISTKEHSFTVNYLIHSCGLSVKSAKSVSKKVQLKSRQRSDSFLDFLKRYGFTDSQVSKIVRSQPHLLLCNFQKSVLPKLEFFSANGIVDSKLTELISKQPIILSCSLEKRIIPGYNFLKGVLVRDDFVVKSMSRSWTIPLDVQNIVAPNVSHLREIGLPQSLIIRSLKDYPSVFFSDLRKFEEKTKKVIDMGFSLTKMKFVLALGALVCQSESKWDHKIEVYQRWGWSEDDVLLAYKKEPICMLLSEKKITGAMEFFISKMNLKSSVIAAHPDLLFYSLKKRIIPRFSVIKILRSKKVLKRDLSATTLLKMTERHFLDNYVIKYQDHLPQLSDVSKEKDN</sequence>
<name>A0A2P2K4K7_RHIMU</name>
<dbReference type="PANTHER" id="PTHR13068:SF133">
    <property type="entry name" value="MITOCHONDRIAL TRANSCRIPTION TERMINATION FACTOR FAMILY PROTEIN"/>
    <property type="match status" value="1"/>
</dbReference>
<dbReference type="PANTHER" id="PTHR13068">
    <property type="entry name" value="CGI-12 PROTEIN-RELATED"/>
    <property type="match status" value="1"/>
</dbReference>
<keyword evidence="2" id="KW-0806">Transcription termination</keyword>
<dbReference type="InterPro" id="IPR038538">
    <property type="entry name" value="MTERF_sf"/>
</dbReference>
<reference evidence="4" key="1">
    <citation type="submission" date="2018-02" db="EMBL/GenBank/DDBJ databases">
        <title>Rhizophora mucronata_Transcriptome.</title>
        <authorList>
            <person name="Meera S.P."/>
            <person name="Sreeshan A."/>
            <person name="Augustine A."/>
        </authorList>
    </citation>
    <scope>NUCLEOTIDE SEQUENCE</scope>
    <source>
        <tissue evidence="4">Leaf</tissue>
    </source>
</reference>
<evidence type="ECO:0000256" key="1">
    <source>
        <dbReference type="ARBA" id="ARBA00007692"/>
    </source>
</evidence>
<evidence type="ECO:0000256" key="3">
    <source>
        <dbReference type="ARBA" id="ARBA00022946"/>
    </source>
</evidence>
<accession>A0A2P2K4K7</accession>
<evidence type="ECO:0000313" key="4">
    <source>
        <dbReference type="EMBL" id="MBX00650.1"/>
    </source>
</evidence>
<dbReference type="InterPro" id="IPR003690">
    <property type="entry name" value="MTERF"/>
</dbReference>
<keyword evidence="2" id="KW-0804">Transcription</keyword>
<keyword evidence="2" id="KW-0805">Transcription regulation</keyword>
<organism evidence="4">
    <name type="scientific">Rhizophora mucronata</name>
    <name type="common">Asiatic mangrove</name>
    <dbReference type="NCBI Taxonomy" id="61149"/>
    <lineage>
        <taxon>Eukaryota</taxon>
        <taxon>Viridiplantae</taxon>
        <taxon>Streptophyta</taxon>
        <taxon>Embryophyta</taxon>
        <taxon>Tracheophyta</taxon>
        <taxon>Spermatophyta</taxon>
        <taxon>Magnoliopsida</taxon>
        <taxon>eudicotyledons</taxon>
        <taxon>Gunneridae</taxon>
        <taxon>Pentapetalae</taxon>
        <taxon>rosids</taxon>
        <taxon>fabids</taxon>
        <taxon>Malpighiales</taxon>
        <taxon>Rhizophoraceae</taxon>
        <taxon>Rhizophora</taxon>
    </lineage>
</organism>
<dbReference type="SMART" id="SM00733">
    <property type="entry name" value="Mterf"/>
    <property type="match status" value="7"/>
</dbReference>
<dbReference type="EMBL" id="GGEC01020166">
    <property type="protein sequence ID" value="MBX00650.1"/>
    <property type="molecule type" value="Transcribed_RNA"/>
</dbReference>
<protein>
    <submittedName>
        <fullName evidence="4">Uncharacterized protein LOC105628384</fullName>
    </submittedName>
</protein>
<dbReference type="GO" id="GO:0003676">
    <property type="term" value="F:nucleic acid binding"/>
    <property type="evidence" value="ECO:0007669"/>
    <property type="project" value="InterPro"/>
</dbReference>
<proteinExistence type="inferred from homology"/>
<evidence type="ECO:0000256" key="2">
    <source>
        <dbReference type="ARBA" id="ARBA00022472"/>
    </source>
</evidence>
<comment type="similarity">
    <text evidence="1">Belongs to the mTERF family.</text>
</comment>
<dbReference type="GO" id="GO:0006353">
    <property type="term" value="P:DNA-templated transcription termination"/>
    <property type="evidence" value="ECO:0007669"/>
    <property type="project" value="UniProtKB-KW"/>
</dbReference>
<dbReference type="FunFam" id="1.25.70.10:FF:000001">
    <property type="entry name" value="Mitochondrial transcription termination factor-like"/>
    <property type="match status" value="1"/>
</dbReference>